<dbReference type="InterPro" id="IPR032675">
    <property type="entry name" value="LRR_dom_sf"/>
</dbReference>
<reference evidence="1 2" key="1">
    <citation type="submission" date="2020-03" db="EMBL/GenBank/DDBJ databases">
        <title>Draft Genome Sequence of Cudoniella acicularis.</title>
        <authorList>
            <person name="Buettner E."/>
            <person name="Kellner H."/>
        </authorList>
    </citation>
    <scope>NUCLEOTIDE SEQUENCE [LARGE SCALE GENOMIC DNA]</scope>
    <source>
        <strain evidence="1 2">DSM 108380</strain>
    </source>
</reference>
<accession>A0A8H4W667</accession>
<protein>
    <submittedName>
        <fullName evidence="1">Uncharacterized protein</fullName>
    </submittedName>
</protein>
<dbReference type="InterPro" id="IPR038883">
    <property type="entry name" value="AN11006-like"/>
</dbReference>
<dbReference type="Gene3D" id="3.80.10.10">
    <property type="entry name" value="Ribonuclease Inhibitor"/>
    <property type="match status" value="1"/>
</dbReference>
<comment type="caution">
    <text evidence="1">The sequence shown here is derived from an EMBL/GenBank/DDBJ whole genome shotgun (WGS) entry which is preliminary data.</text>
</comment>
<gene>
    <name evidence="1" type="ORF">G7Y89_g2350</name>
</gene>
<dbReference type="Proteomes" id="UP000566819">
    <property type="component" value="Unassembled WGS sequence"/>
</dbReference>
<dbReference type="PANTHER" id="PTHR42085:SF1">
    <property type="entry name" value="F-BOX DOMAIN-CONTAINING PROTEIN"/>
    <property type="match status" value="1"/>
</dbReference>
<organism evidence="1 2">
    <name type="scientific">Cudoniella acicularis</name>
    <dbReference type="NCBI Taxonomy" id="354080"/>
    <lineage>
        <taxon>Eukaryota</taxon>
        <taxon>Fungi</taxon>
        <taxon>Dikarya</taxon>
        <taxon>Ascomycota</taxon>
        <taxon>Pezizomycotina</taxon>
        <taxon>Leotiomycetes</taxon>
        <taxon>Helotiales</taxon>
        <taxon>Tricladiaceae</taxon>
        <taxon>Cudoniella</taxon>
    </lineage>
</organism>
<proteinExistence type="predicted"/>
<dbReference type="EMBL" id="JAAMPI010000101">
    <property type="protein sequence ID" value="KAF4635758.1"/>
    <property type="molecule type" value="Genomic_DNA"/>
</dbReference>
<sequence>MPSSPRETFLTLPAELRLQIYALVFHQIYPYNLSTIRSISSSEKPYNPVLSLTLVSRQIRNEVLALTLAKSRYFSSLTAFCSWVSRAPDQTALDNVRDVSISIIEGKLEGIFRRHVEVEGFGSESYRVKMYQAAKDNSAKEEEVKVEVSDEEKNTANYWLQRYISQFGNQAPLPSPKISTWSKLLSSILTITLPHATPTHPIVTTFNSFTAIRNVRRLWLHLGAFFNSMDGFSKQVADEQELILEMLSTTCPNITDFTIMSRRVRLSYLLGFPHLRSLQFDGFSKTPPEVTIKILNQLPKLEELVLYRYPHNYARELPDDEYVSITPEVLSSLQNPLKSLRIWHLASDFPAPFLTVPFIRALSTHRSTLRRLQVVSEHPLEPAVVEALLDFIVGSKVTTLEVKVKVPLLMGPMGFMGEADLKAYLPSTAAGGKTRVSCEVSAKDRRLRELVMVMECGGASLSRVSRSQELADHDLQIDWDR</sequence>
<name>A0A8H4W667_9HELO</name>
<keyword evidence="2" id="KW-1185">Reference proteome</keyword>
<evidence type="ECO:0000313" key="2">
    <source>
        <dbReference type="Proteomes" id="UP000566819"/>
    </source>
</evidence>
<dbReference type="OrthoDB" id="4413570at2759"/>
<evidence type="ECO:0000313" key="1">
    <source>
        <dbReference type="EMBL" id="KAF4635758.1"/>
    </source>
</evidence>
<dbReference type="PANTHER" id="PTHR42085">
    <property type="entry name" value="F-BOX DOMAIN-CONTAINING PROTEIN"/>
    <property type="match status" value="1"/>
</dbReference>
<dbReference type="AlphaFoldDB" id="A0A8H4W667"/>